<dbReference type="RefSeq" id="WP_035077258.1">
    <property type="nucleotide sequence ID" value="NZ_JMIH01000024.1"/>
</dbReference>
<gene>
    <name evidence="1" type="ORF">EL17_17805</name>
</gene>
<dbReference type="Proteomes" id="UP000027821">
    <property type="component" value="Unassembled WGS sequence"/>
</dbReference>
<dbReference type="EMBL" id="JMIH01000024">
    <property type="protein sequence ID" value="KEO72593.1"/>
    <property type="molecule type" value="Genomic_DNA"/>
</dbReference>
<name>A0A074KYE6_9BACT</name>
<evidence type="ECO:0008006" key="3">
    <source>
        <dbReference type="Google" id="ProtNLM"/>
    </source>
</evidence>
<keyword evidence="2" id="KW-1185">Reference proteome</keyword>
<dbReference type="AlphaFoldDB" id="A0A074KYE6"/>
<sequence>MKIKCELQYHKSRHLNQVYAGFEKLYQNNIIDLKVSKTEMVEGEDMVCRVLINGKYKVIYDTLDGLNWIKKEDESLNLKQFQKLTREVDFYFKRSYLSDISEYVAPSCSYLPLGLNYNVVPDHKLVNDGLLESLKKLSRPKQLYRDVLNRKVEQIPSSSYEYGPRVNIPNKVLFLCRLWEYEMYDDSPIFQAQIEQINKSRIASIRACKEAFGDNFIGGVYDNPTSLKYAPDLIVSNDYTHKLKFLHHIRSANICIGTTGLHNSIGWKLGEYVAASRAIISEPLHFGLPGDFVEGINYLKFTNTEELIANIQMLLDSPNKLKAMMEANHAYYNAYLKPDQMILNTLHKVLSLEK</sequence>
<dbReference type="eggNOG" id="COG0438">
    <property type="taxonomic scope" value="Bacteria"/>
</dbReference>
<dbReference type="STRING" id="1048983.EL17_17805"/>
<accession>A0A074KYE6</accession>
<organism evidence="1 2">
    <name type="scientific">Anditalea andensis</name>
    <dbReference type="NCBI Taxonomy" id="1048983"/>
    <lineage>
        <taxon>Bacteria</taxon>
        <taxon>Pseudomonadati</taxon>
        <taxon>Bacteroidota</taxon>
        <taxon>Cytophagia</taxon>
        <taxon>Cytophagales</taxon>
        <taxon>Cytophagaceae</taxon>
        <taxon>Anditalea</taxon>
    </lineage>
</organism>
<protein>
    <recommendedName>
        <fullName evidence="3">Glycosyltransferase</fullName>
    </recommendedName>
</protein>
<dbReference type="OrthoDB" id="6336595at2"/>
<comment type="caution">
    <text evidence="1">The sequence shown here is derived from an EMBL/GenBank/DDBJ whole genome shotgun (WGS) entry which is preliminary data.</text>
</comment>
<proteinExistence type="predicted"/>
<reference evidence="1 2" key="1">
    <citation type="submission" date="2014-04" db="EMBL/GenBank/DDBJ databases">
        <title>Characterization and application of a salt tolerant electro-active bacterium.</title>
        <authorList>
            <person name="Yang L."/>
            <person name="Wei S."/>
            <person name="Tay Q.X.M."/>
        </authorList>
    </citation>
    <scope>NUCLEOTIDE SEQUENCE [LARGE SCALE GENOMIC DNA]</scope>
    <source>
        <strain evidence="1 2">LY1</strain>
    </source>
</reference>
<evidence type="ECO:0000313" key="2">
    <source>
        <dbReference type="Proteomes" id="UP000027821"/>
    </source>
</evidence>
<evidence type="ECO:0000313" key="1">
    <source>
        <dbReference type="EMBL" id="KEO72593.1"/>
    </source>
</evidence>